<evidence type="ECO:0000259" key="4">
    <source>
        <dbReference type="PROSITE" id="PS50234"/>
    </source>
</evidence>
<evidence type="ECO:0000313" key="6">
    <source>
        <dbReference type="Proteomes" id="UP000262477"/>
    </source>
</evidence>
<dbReference type="RefSeq" id="WP_128509468.1">
    <property type="nucleotide sequence ID" value="NZ_QUAC01000200.1"/>
</dbReference>
<dbReference type="PROSITE" id="PS50234">
    <property type="entry name" value="VWFA"/>
    <property type="match status" value="1"/>
</dbReference>
<dbReference type="Pfam" id="PF13519">
    <property type="entry name" value="VWA_2"/>
    <property type="match status" value="1"/>
</dbReference>
<dbReference type="OrthoDB" id="4318225at2"/>
<organism evidence="5 6">
    <name type="scientific">Streptomyces inhibens</name>
    <dbReference type="NCBI Taxonomy" id="2293571"/>
    <lineage>
        <taxon>Bacteria</taxon>
        <taxon>Bacillati</taxon>
        <taxon>Actinomycetota</taxon>
        <taxon>Actinomycetes</taxon>
        <taxon>Kitasatosporales</taxon>
        <taxon>Streptomycetaceae</taxon>
        <taxon>Streptomyces</taxon>
    </lineage>
</organism>
<evidence type="ECO:0000313" key="5">
    <source>
        <dbReference type="EMBL" id="REK87754.1"/>
    </source>
</evidence>
<evidence type="ECO:0000256" key="2">
    <source>
        <dbReference type="SAM" id="Phobius"/>
    </source>
</evidence>
<dbReference type="InterPro" id="IPR002035">
    <property type="entry name" value="VWF_A"/>
</dbReference>
<name>A0A371PZ96_STRIH</name>
<feature type="chain" id="PRO_5016588902" evidence="3">
    <location>
        <begin position="30"/>
        <end position="642"/>
    </location>
</feature>
<proteinExistence type="predicted"/>
<dbReference type="Gene3D" id="3.40.50.410">
    <property type="entry name" value="von Willebrand factor, type A domain"/>
    <property type="match status" value="1"/>
</dbReference>
<dbReference type="Proteomes" id="UP000262477">
    <property type="component" value="Unassembled WGS sequence"/>
</dbReference>
<dbReference type="EMBL" id="QUAC01000200">
    <property type="protein sequence ID" value="REK87754.1"/>
    <property type="molecule type" value="Genomic_DNA"/>
</dbReference>
<dbReference type="SUPFAM" id="SSF53300">
    <property type="entry name" value="vWA-like"/>
    <property type="match status" value="1"/>
</dbReference>
<evidence type="ECO:0000256" key="1">
    <source>
        <dbReference type="SAM" id="MobiDB-lite"/>
    </source>
</evidence>
<dbReference type="SMART" id="SM00327">
    <property type="entry name" value="VWA"/>
    <property type="match status" value="1"/>
</dbReference>
<reference evidence="5 6" key="1">
    <citation type="submission" date="2018-08" db="EMBL/GenBank/DDBJ databases">
        <title>Streptomyces NEAU-D10 sp. nov., a novel Actinomycete isolated from soil.</title>
        <authorList>
            <person name="Jin L."/>
        </authorList>
    </citation>
    <scope>NUCLEOTIDE SEQUENCE [LARGE SCALE GENOMIC DNA]</scope>
    <source>
        <strain evidence="5 6">NEAU-D10</strain>
    </source>
</reference>
<evidence type="ECO:0000256" key="3">
    <source>
        <dbReference type="SAM" id="SignalP"/>
    </source>
</evidence>
<feature type="transmembrane region" description="Helical" evidence="2">
    <location>
        <begin position="600"/>
        <end position="621"/>
    </location>
</feature>
<comment type="caution">
    <text evidence="5">The sequence shown here is derived from an EMBL/GenBank/DDBJ whole genome shotgun (WGS) entry which is preliminary data.</text>
</comment>
<dbReference type="InterPro" id="IPR036465">
    <property type="entry name" value="vWFA_dom_sf"/>
</dbReference>
<keyword evidence="3" id="KW-0732">Signal</keyword>
<gene>
    <name evidence="5" type="ORF">DY245_24960</name>
</gene>
<keyword evidence="2" id="KW-1133">Transmembrane helix</keyword>
<keyword evidence="2" id="KW-0472">Membrane</keyword>
<protein>
    <submittedName>
        <fullName evidence="5">VWA domain-containing protein</fullName>
    </submittedName>
</protein>
<keyword evidence="6" id="KW-1185">Reference proteome</keyword>
<feature type="region of interest" description="Disordered" evidence="1">
    <location>
        <begin position="564"/>
        <end position="593"/>
    </location>
</feature>
<feature type="domain" description="VWFA" evidence="4">
    <location>
        <begin position="42"/>
        <end position="226"/>
    </location>
</feature>
<feature type="region of interest" description="Disordered" evidence="1">
    <location>
        <begin position="378"/>
        <end position="407"/>
    </location>
</feature>
<feature type="signal peptide" evidence="3">
    <location>
        <begin position="1"/>
        <end position="29"/>
    </location>
</feature>
<accession>A0A371PZ96</accession>
<sequence length="642" mass="66290">MAHRRRRGAVALLGGLLLALTAAPLPATAATPARTPAADGSGMVMVLDSSGSMAEDDGSGSTRIAAARKAVGTVVDALPDGYPTGLRVYGADKPKGCADTRLAQPVAALDRAGIKRAVARVEPKGDTPIGLSLRKAVGDLPRPAGGSLGKRTILLISDGEDNCQAPPPCKVAAQLAASGVDLHIDAIGFQVAGKTRAQLECIAKAGNGRYYDAPDAKALARQLQRAGQLSADGYRFKGKQVRGKATRSGAPGIVPGQYLDSIGPNEERYYATDLDAASTADFSATVVPQSGAAVDSLDALRTRIAYGTDSACDSTTQLFGQHEGATPLTSGVSRVPSQSGTGGCDKAGRYWLVVERKAAKGSDGARWPVELTFHVEHPLKKGTTPAQSEPEYGAGGKDATLPSTAPKDVTGGTGFNDARTLHPGVWRDKVLPAQTLWYKVPVGWGQQLRYDVEFANEPTVKGHSAHTSYGGTQVYTPFRVPVGSGTGEFSPHVTYNGRLASLSMGTVPVAWTNRYETHPNVIPVHRNGDFYIAVTLGARASEIAENPQIGVVLRVAVLGKEKSGPQAGADAVKAGVPRGDSGPSADGTQDGGGGWSTGRVLAVAVGGVGVLLLAGLAAAYVRARRTPRAGGGNSDPMRGGSW</sequence>
<keyword evidence="2" id="KW-0812">Transmembrane</keyword>
<dbReference type="AlphaFoldDB" id="A0A371PZ96"/>